<dbReference type="PANTHER" id="PTHR48094:SF12">
    <property type="entry name" value="PARKINSON DISEASE PROTEIN 7 HOMOLOG"/>
    <property type="match status" value="1"/>
</dbReference>
<comment type="caution">
    <text evidence="2">The sequence shown here is derived from an EMBL/GenBank/DDBJ whole genome shotgun (WGS) entry which is preliminary data.</text>
</comment>
<dbReference type="STRING" id="1801990.A2V69_01055"/>
<dbReference type="EMBL" id="MHMT01000032">
    <property type="protein sequence ID" value="OGZ31832.1"/>
    <property type="molecule type" value="Genomic_DNA"/>
</dbReference>
<organism evidence="2 3">
    <name type="scientific">Candidatus Portnoybacteria bacterium RBG_13_40_8</name>
    <dbReference type="NCBI Taxonomy" id="1801990"/>
    <lineage>
        <taxon>Bacteria</taxon>
        <taxon>Candidatus Portnoyibacteriota</taxon>
    </lineage>
</organism>
<sequence length="168" mass="18359">MIIAYRNFRDEEYEVPHKIFEELSADVKTFSDELGVAQGVDGMEVTVDSRLIDLDIYEFDAIVFIGGPGALEHLDISESYQIAKDAIKQNKILAAICIAPGILAKAGVLRGKRATVWTSSLNKDAQRVLEQNGAIYQSDSVVVDGKIITADGPNSVEEFANKIVDALK</sequence>
<protein>
    <recommendedName>
        <fullName evidence="1">DJ-1/PfpI domain-containing protein</fullName>
    </recommendedName>
</protein>
<dbReference type="Gene3D" id="3.40.50.880">
    <property type="match status" value="1"/>
</dbReference>
<dbReference type="PANTHER" id="PTHR48094">
    <property type="entry name" value="PROTEIN/NUCLEIC ACID DEGLYCASE DJ-1-RELATED"/>
    <property type="match status" value="1"/>
</dbReference>
<dbReference type="Proteomes" id="UP000177810">
    <property type="component" value="Unassembled WGS sequence"/>
</dbReference>
<dbReference type="InterPro" id="IPR050325">
    <property type="entry name" value="Prot/Nucl_acid_deglycase"/>
</dbReference>
<proteinExistence type="predicted"/>
<dbReference type="Pfam" id="PF01965">
    <property type="entry name" value="DJ-1_PfpI"/>
    <property type="match status" value="1"/>
</dbReference>
<dbReference type="SUPFAM" id="SSF52317">
    <property type="entry name" value="Class I glutamine amidotransferase-like"/>
    <property type="match status" value="1"/>
</dbReference>
<evidence type="ECO:0000313" key="2">
    <source>
        <dbReference type="EMBL" id="OGZ31832.1"/>
    </source>
</evidence>
<name>A0A1G2F245_9BACT</name>
<evidence type="ECO:0000259" key="1">
    <source>
        <dbReference type="Pfam" id="PF01965"/>
    </source>
</evidence>
<dbReference type="InterPro" id="IPR029062">
    <property type="entry name" value="Class_I_gatase-like"/>
</dbReference>
<accession>A0A1G2F245</accession>
<dbReference type="InterPro" id="IPR002818">
    <property type="entry name" value="DJ-1/PfpI"/>
</dbReference>
<reference evidence="2 3" key="1">
    <citation type="journal article" date="2016" name="Nat. Commun.">
        <title>Thousands of microbial genomes shed light on interconnected biogeochemical processes in an aquifer system.</title>
        <authorList>
            <person name="Anantharaman K."/>
            <person name="Brown C.T."/>
            <person name="Hug L.A."/>
            <person name="Sharon I."/>
            <person name="Castelle C.J."/>
            <person name="Probst A.J."/>
            <person name="Thomas B.C."/>
            <person name="Singh A."/>
            <person name="Wilkins M.J."/>
            <person name="Karaoz U."/>
            <person name="Brodie E.L."/>
            <person name="Williams K.H."/>
            <person name="Hubbard S.S."/>
            <person name="Banfield J.F."/>
        </authorList>
    </citation>
    <scope>NUCLEOTIDE SEQUENCE [LARGE SCALE GENOMIC DNA]</scope>
</reference>
<feature type="domain" description="DJ-1/PfpI" evidence="1">
    <location>
        <begin position="2"/>
        <end position="165"/>
    </location>
</feature>
<dbReference type="GO" id="GO:0005737">
    <property type="term" value="C:cytoplasm"/>
    <property type="evidence" value="ECO:0007669"/>
    <property type="project" value="TreeGrafter"/>
</dbReference>
<evidence type="ECO:0000313" key="3">
    <source>
        <dbReference type="Proteomes" id="UP000177810"/>
    </source>
</evidence>
<dbReference type="AlphaFoldDB" id="A0A1G2F245"/>
<gene>
    <name evidence="2" type="ORF">A2V69_01055</name>
</gene>